<dbReference type="OrthoDB" id="9925665at2"/>
<feature type="transmembrane region" description="Helical" evidence="1">
    <location>
        <begin position="128"/>
        <end position="146"/>
    </location>
</feature>
<feature type="transmembrane region" description="Helical" evidence="1">
    <location>
        <begin position="97"/>
        <end position="116"/>
    </location>
</feature>
<keyword evidence="1" id="KW-0812">Transmembrane</keyword>
<feature type="transmembrane region" description="Helical" evidence="1">
    <location>
        <begin position="66"/>
        <end position="85"/>
    </location>
</feature>
<name>A0A318SBK1_9DEIO</name>
<gene>
    <name evidence="2" type="ORF">DES52_13316</name>
</gene>
<dbReference type="AlphaFoldDB" id="A0A318SBK1"/>
<feature type="transmembrane region" description="Helical" evidence="1">
    <location>
        <begin position="223"/>
        <end position="243"/>
    </location>
</feature>
<feature type="transmembrane region" description="Helical" evidence="1">
    <location>
        <begin position="21"/>
        <end position="46"/>
    </location>
</feature>
<accession>A0A318SBK1</accession>
<comment type="caution">
    <text evidence="2">The sequence shown here is derived from an EMBL/GenBank/DDBJ whole genome shotgun (WGS) entry which is preliminary data.</text>
</comment>
<keyword evidence="1" id="KW-1133">Transmembrane helix</keyword>
<evidence type="ECO:0000313" key="2">
    <source>
        <dbReference type="EMBL" id="PYE48110.1"/>
    </source>
</evidence>
<dbReference type="Proteomes" id="UP000248326">
    <property type="component" value="Unassembled WGS sequence"/>
</dbReference>
<keyword evidence="3" id="KW-1185">Reference proteome</keyword>
<feature type="transmembrane region" description="Helical" evidence="1">
    <location>
        <begin position="249"/>
        <end position="270"/>
    </location>
</feature>
<keyword evidence="1" id="KW-0472">Membrane</keyword>
<protein>
    <submittedName>
        <fullName evidence="2">Uncharacterized protein</fullName>
    </submittedName>
</protein>
<organism evidence="2 3">
    <name type="scientific">Deinococcus yavapaiensis KR-236</name>
    <dbReference type="NCBI Taxonomy" id="694435"/>
    <lineage>
        <taxon>Bacteria</taxon>
        <taxon>Thermotogati</taxon>
        <taxon>Deinococcota</taxon>
        <taxon>Deinococci</taxon>
        <taxon>Deinococcales</taxon>
        <taxon>Deinococcaceae</taxon>
        <taxon>Deinococcus</taxon>
    </lineage>
</organism>
<sequence length="288" mass="30660">MHASTRRSHLTPNRSPARWRHALYTFAALLTVAVMQLFMGSFTVALEPFGVKLGVFEPGVPRFVDAWYQAQWAVLSAILPCGALLASLRRPTERPLLIQFFALVVSLVALTFVVVPGPEDTANIGLELLIAAGIPLGLALSTYPAPRALLRRPWRAPVHLPTLVASAVMALALLPITLREAHLQATTRDYLAQHLTHASAVTLALLLTAGGLLSAFGTPGARVIRILVGLSLLYLGLCAFATVERAGSWGAPGGAAALLGGLVFLTLPAWSGRRVGSNAARDRHDEGH</sequence>
<feature type="transmembrane region" description="Helical" evidence="1">
    <location>
        <begin position="198"/>
        <end position="216"/>
    </location>
</feature>
<proteinExistence type="predicted"/>
<evidence type="ECO:0000256" key="1">
    <source>
        <dbReference type="SAM" id="Phobius"/>
    </source>
</evidence>
<dbReference type="EMBL" id="QJSX01000033">
    <property type="protein sequence ID" value="PYE48110.1"/>
    <property type="molecule type" value="Genomic_DNA"/>
</dbReference>
<evidence type="ECO:0000313" key="3">
    <source>
        <dbReference type="Proteomes" id="UP000248326"/>
    </source>
</evidence>
<feature type="transmembrane region" description="Helical" evidence="1">
    <location>
        <begin position="158"/>
        <end position="178"/>
    </location>
</feature>
<reference evidence="2 3" key="1">
    <citation type="submission" date="2018-06" db="EMBL/GenBank/DDBJ databases">
        <title>Genomic Encyclopedia of Type Strains, Phase IV (KMG-IV): sequencing the most valuable type-strain genomes for metagenomic binning, comparative biology and taxonomic classification.</title>
        <authorList>
            <person name="Goeker M."/>
        </authorList>
    </citation>
    <scope>NUCLEOTIDE SEQUENCE [LARGE SCALE GENOMIC DNA]</scope>
    <source>
        <strain evidence="2 3">DSM 18048</strain>
    </source>
</reference>
<dbReference type="RefSeq" id="WP_110889027.1">
    <property type="nucleotide sequence ID" value="NZ_QJSX01000033.1"/>
</dbReference>